<keyword evidence="4" id="KW-1185">Reference proteome</keyword>
<sequence>MMAQDEPAFLMKEQSMRKFVLSMTAALFLAGAVAPVAFAESELEKGVRHDNRELDKGVDHDAKEVDKGMKHDADEVDKGAKHDDKERHKADKHIDKEVKKDL</sequence>
<evidence type="ECO:0000313" key="3">
    <source>
        <dbReference type="EMBL" id="KPW98045.1"/>
    </source>
</evidence>
<protein>
    <submittedName>
        <fullName evidence="3">Uncharacterized protein</fullName>
    </submittedName>
</protein>
<feature type="signal peptide" evidence="2">
    <location>
        <begin position="1"/>
        <end position="39"/>
    </location>
</feature>
<dbReference type="AlphaFoldDB" id="A0A0P9N0E4"/>
<dbReference type="EMBL" id="LJQC01000571">
    <property type="protein sequence ID" value="KPW98045.1"/>
    <property type="molecule type" value="Genomic_DNA"/>
</dbReference>
<evidence type="ECO:0000256" key="1">
    <source>
        <dbReference type="SAM" id="MobiDB-lite"/>
    </source>
</evidence>
<proteinExistence type="predicted"/>
<gene>
    <name evidence="3" type="ORF">ALO75_01697</name>
</gene>
<accession>A0A0P9N0E4</accession>
<reference evidence="3 4" key="1">
    <citation type="submission" date="2015-09" db="EMBL/GenBank/DDBJ databases">
        <title>Genome announcement of multiple Pseudomonas syringae strains.</title>
        <authorList>
            <person name="Thakur S."/>
            <person name="Wang P.W."/>
            <person name="Gong Y."/>
            <person name="Weir B.S."/>
            <person name="Guttman D.S."/>
        </authorList>
    </citation>
    <scope>NUCLEOTIDE SEQUENCE [LARGE SCALE GENOMIC DNA]</scope>
    <source>
        <strain evidence="3 4">ICMP17001</strain>
    </source>
</reference>
<comment type="caution">
    <text evidence="3">The sequence shown here is derived from an EMBL/GenBank/DDBJ whole genome shotgun (WGS) entry which is preliminary data.</text>
</comment>
<name>A0A0P9N0E4_9PSED</name>
<dbReference type="Proteomes" id="UP000051335">
    <property type="component" value="Unassembled WGS sequence"/>
</dbReference>
<organism evidence="3 4">
    <name type="scientific">Pseudomonas syringae pv. coryli</name>
    <dbReference type="NCBI Taxonomy" id="317659"/>
    <lineage>
        <taxon>Bacteria</taxon>
        <taxon>Pseudomonadati</taxon>
        <taxon>Pseudomonadota</taxon>
        <taxon>Gammaproteobacteria</taxon>
        <taxon>Pseudomonadales</taxon>
        <taxon>Pseudomonadaceae</taxon>
        <taxon>Pseudomonas</taxon>
    </lineage>
</organism>
<evidence type="ECO:0000256" key="2">
    <source>
        <dbReference type="SAM" id="SignalP"/>
    </source>
</evidence>
<feature type="chain" id="PRO_5006163764" evidence="2">
    <location>
        <begin position="40"/>
        <end position="102"/>
    </location>
</feature>
<evidence type="ECO:0000313" key="4">
    <source>
        <dbReference type="Proteomes" id="UP000051335"/>
    </source>
</evidence>
<keyword evidence="2" id="KW-0732">Signal</keyword>
<feature type="region of interest" description="Disordered" evidence="1">
    <location>
        <begin position="47"/>
        <end position="102"/>
    </location>
</feature>
<dbReference type="PATRIC" id="fig|317659.3.peg.2633"/>